<comment type="caution">
    <text evidence="6">The sequence shown here is derived from an EMBL/GenBank/DDBJ whole genome shotgun (WGS) entry which is preliminary data.</text>
</comment>
<name>A0A250X628_9CHLO</name>
<reference evidence="6 7" key="1">
    <citation type="submission" date="2017-08" db="EMBL/GenBank/DDBJ databases">
        <title>Acidophilic green algal genome provides insights into adaptation to an acidic environment.</title>
        <authorList>
            <person name="Hirooka S."/>
            <person name="Hirose Y."/>
            <person name="Kanesaki Y."/>
            <person name="Higuchi S."/>
            <person name="Fujiwara T."/>
            <person name="Onuma R."/>
            <person name="Era A."/>
            <person name="Ohbayashi R."/>
            <person name="Uzuka A."/>
            <person name="Nozaki H."/>
            <person name="Yoshikawa H."/>
            <person name="Miyagishima S.Y."/>
        </authorList>
    </citation>
    <scope>NUCLEOTIDE SEQUENCE [LARGE SCALE GENOMIC DNA]</scope>
    <source>
        <strain evidence="6 7">NIES-2499</strain>
    </source>
</reference>
<proteinExistence type="predicted"/>
<dbReference type="Proteomes" id="UP000232323">
    <property type="component" value="Unassembled WGS sequence"/>
</dbReference>
<feature type="domain" description="MYND-type" evidence="5">
    <location>
        <begin position="151"/>
        <end position="193"/>
    </location>
</feature>
<dbReference type="PROSITE" id="PS50865">
    <property type="entry name" value="ZF_MYND_2"/>
    <property type="match status" value="1"/>
</dbReference>
<dbReference type="SUPFAM" id="SSF144232">
    <property type="entry name" value="HIT/MYND zinc finger-like"/>
    <property type="match status" value="1"/>
</dbReference>
<dbReference type="EMBL" id="BEGY01000033">
    <property type="protein sequence ID" value="GAX78531.1"/>
    <property type="molecule type" value="Genomic_DNA"/>
</dbReference>
<evidence type="ECO:0000256" key="4">
    <source>
        <dbReference type="PROSITE-ProRule" id="PRU00134"/>
    </source>
</evidence>
<dbReference type="Pfam" id="PF01753">
    <property type="entry name" value="zf-MYND"/>
    <property type="match status" value="1"/>
</dbReference>
<dbReference type="AlphaFoldDB" id="A0A250X628"/>
<evidence type="ECO:0000259" key="5">
    <source>
        <dbReference type="PROSITE" id="PS50865"/>
    </source>
</evidence>
<dbReference type="PROSITE" id="PS01360">
    <property type="entry name" value="ZF_MYND_1"/>
    <property type="match status" value="1"/>
</dbReference>
<dbReference type="InterPro" id="IPR002893">
    <property type="entry name" value="Znf_MYND"/>
</dbReference>
<protein>
    <recommendedName>
        <fullName evidence="5">MYND-type domain-containing protein</fullName>
    </recommendedName>
</protein>
<gene>
    <name evidence="6" type="ORF">CEUSTIGMA_g5971.t1</name>
</gene>
<dbReference type="GO" id="GO:0008270">
    <property type="term" value="F:zinc ion binding"/>
    <property type="evidence" value="ECO:0007669"/>
    <property type="project" value="UniProtKB-KW"/>
</dbReference>
<evidence type="ECO:0000313" key="7">
    <source>
        <dbReference type="Proteomes" id="UP000232323"/>
    </source>
</evidence>
<evidence type="ECO:0000256" key="2">
    <source>
        <dbReference type="ARBA" id="ARBA00022771"/>
    </source>
</evidence>
<keyword evidence="3" id="KW-0862">Zinc</keyword>
<keyword evidence="2 4" id="KW-0863">Zinc-finger</keyword>
<organism evidence="6 7">
    <name type="scientific">Chlamydomonas eustigma</name>
    <dbReference type="NCBI Taxonomy" id="1157962"/>
    <lineage>
        <taxon>Eukaryota</taxon>
        <taxon>Viridiplantae</taxon>
        <taxon>Chlorophyta</taxon>
        <taxon>core chlorophytes</taxon>
        <taxon>Chlorophyceae</taxon>
        <taxon>CS clade</taxon>
        <taxon>Chlamydomonadales</taxon>
        <taxon>Chlamydomonadaceae</taxon>
        <taxon>Chlamydomonas</taxon>
    </lineage>
</organism>
<keyword evidence="7" id="KW-1185">Reference proteome</keyword>
<evidence type="ECO:0000256" key="1">
    <source>
        <dbReference type="ARBA" id="ARBA00022723"/>
    </source>
</evidence>
<sequence length="218" mass="24277">MSNGAVSLQNFLYFPVFSMLPQADELDANYYSENCQGILMPSRTWCFVAEIVSDALSQEAVLGHRVEVRDLSGNIHSILFYPEPSTVGFFQFDELQTGCTIFIRYAQRCFFSDLATEAIKVEDMNFVKIIGCNLDTLMYVSQACLDQGATCQACHSGLGTLGGSVTKCEACQAAVYCSPSCRQAHVGVHKSYCYLLQELGTVFNVDLDRFVHYVPFRN</sequence>
<dbReference type="OrthoDB" id="265717at2759"/>
<dbReference type="Gene3D" id="6.10.140.2220">
    <property type="match status" value="1"/>
</dbReference>
<keyword evidence="1" id="KW-0479">Metal-binding</keyword>
<evidence type="ECO:0000313" key="6">
    <source>
        <dbReference type="EMBL" id="GAX78531.1"/>
    </source>
</evidence>
<accession>A0A250X628</accession>
<evidence type="ECO:0000256" key="3">
    <source>
        <dbReference type="ARBA" id="ARBA00022833"/>
    </source>
</evidence>